<sequence length="394" mass="42633">MGTIVPQKGISRTRLLLAGGIGWLFDAMDVLLLSYVLAYLRVHYGWATVDEAYVMLANNVGLLVGAMVFGRLADSFGRRRAFMTTLLVYSVMAAAMGFFTSPLPLMVVRFLMGLGLGGELPVVSTLVSELSRPEQRGTNVVLLESFWSYGTIAAGVLASFVLPITGYSMLMWALAATALYAVVIRRGIPESRHTAERPSFRSLLGSEHRRLFPAWVAWFAIAFGYYGFALWVPSVLVGRGFPLLESFEYFLVMTILQVPGYFSAAYLVERIGRRPTFISYMVISAASAIGFSFASSALLLVIFGGALNFFNVGAWGVIYAYTPELFGDANRASATGSCTSMARVGMILGPYVPALIAFGASLWTFAALWLVGAAAVILLPETASGIRTGTVDVR</sequence>
<dbReference type="CDD" id="cd17316">
    <property type="entry name" value="MFS_SV2_like"/>
    <property type="match status" value="1"/>
</dbReference>
<proteinExistence type="predicted"/>
<dbReference type="Pfam" id="PF07690">
    <property type="entry name" value="MFS_1"/>
    <property type="match status" value="1"/>
</dbReference>
<dbReference type="SUPFAM" id="SSF103473">
    <property type="entry name" value="MFS general substrate transporter"/>
    <property type="match status" value="1"/>
</dbReference>
<feature type="domain" description="Major facilitator superfamily (MFS) profile" evidence="6">
    <location>
        <begin position="15"/>
        <end position="384"/>
    </location>
</feature>
<accession>A0A4P2VBT5</accession>
<evidence type="ECO:0000313" key="7">
    <source>
        <dbReference type="EMBL" id="BBE41996.1"/>
    </source>
</evidence>
<evidence type="ECO:0000313" key="8">
    <source>
        <dbReference type="Proteomes" id="UP000509448"/>
    </source>
</evidence>
<feature type="transmembrane region" description="Helical" evidence="5">
    <location>
        <begin position="249"/>
        <end position="268"/>
    </location>
</feature>
<evidence type="ECO:0000256" key="1">
    <source>
        <dbReference type="ARBA" id="ARBA00004141"/>
    </source>
</evidence>
<protein>
    <submittedName>
        <fullName evidence="7">Niacin transporter NiaP</fullName>
    </submittedName>
</protein>
<reference evidence="7 8" key="1">
    <citation type="journal article" date="2019" name="ISME J.">
        <title>Isolation and characterization of a thermophilic sulfur- and iron-reducing thaumarchaeote from a terrestrial acidic hot spring.</title>
        <authorList>
            <person name="Kato S."/>
            <person name="Itoh T."/>
            <person name="Yuki M."/>
            <person name="Nagamori M."/>
            <person name="Ohnishi M."/>
            <person name="Uematsu K."/>
            <person name="Suzuki K."/>
            <person name="Takashina T."/>
            <person name="Ohkuma M."/>
        </authorList>
    </citation>
    <scope>NUCLEOTIDE SEQUENCE [LARGE SCALE GENOMIC DNA]</scope>
    <source>
        <strain evidence="7 8">NAS-02</strain>
    </source>
</reference>
<dbReference type="PANTHER" id="PTHR23508:SF10">
    <property type="entry name" value="CARBOXYLIC ACID TRANSPORTER PROTEIN HOMOLOG"/>
    <property type="match status" value="1"/>
</dbReference>
<dbReference type="InterPro" id="IPR011701">
    <property type="entry name" value="MFS"/>
</dbReference>
<keyword evidence="8" id="KW-1185">Reference proteome</keyword>
<feature type="transmembrane region" description="Helical" evidence="5">
    <location>
        <begin position="81"/>
        <end position="100"/>
    </location>
</feature>
<feature type="transmembrane region" description="Helical" evidence="5">
    <location>
        <begin position="15"/>
        <end position="40"/>
    </location>
</feature>
<evidence type="ECO:0000256" key="2">
    <source>
        <dbReference type="ARBA" id="ARBA00022692"/>
    </source>
</evidence>
<dbReference type="RefSeq" id="WP_174448278.1">
    <property type="nucleotide sequence ID" value="NZ_AP018732.1"/>
</dbReference>
<evidence type="ECO:0000256" key="3">
    <source>
        <dbReference type="ARBA" id="ARBA00022989"/>
    </source>
</evidence>
<keyword evidence="3 5" id="KW-1133">Transmembrane helix</keyword>
<dbReference type="PANTHER" id="PTHR23508">
    <property type="entry name" value="CARBOXYLIC ACID TRANSPORTER PROTEIN HOMOLOG"/>
    <property type="match status" value="1"/>
</dbReference>
<feature type="transmembrane region" description="Helical" evidence="5">
    <location>
        <begin position="170"/>
        <end position="188"/>
    </location>
</feature>
<dbReference type="Proteomes" id="UP000509448">
    <property type="component" value="Chromosome"/>
</dbReference>
<evidence type="ECO:0000256" key="4">
    <source>
        <dbReference type="ARBA" id="ARBA00023136"/>
    </source>
</evidence>
<dbReference type="Gene3D" id="1.20.1250.20">
    <property type="entry name" value="MFS general substrate transporter like domains"/>
    <property type="match status" value="2"/>
</dbReference>
<evidence type="ECO:0000259" key="6">
    <source>
        <dbReference type="PROSITE" id="PS50850"/>
    </source>
</evidence>
<dbReference type="AlphaFoldDB" id="A0A4P2VBT5"/>
<dbReference type="InterPro" id="IPR005829">
    <property type="entry name" value="Sugar_transporter_CS"/>
</dbReference>
<feature type="transmembrane region" description="Helical" evidence="5">
    <location>
        <begin position="351"/>
        <end position="379"/>
    </location>
</feature>
<name>A0A4P2VBT5_9ARCH</name>
<dbReference type="KEGG" id="ccai:NAS2_0607"/>
<dbReference type="PROSITE" id="PS00217">
    <property type="entry name" value="SUGAR_TRANSPORT_2"/>
    <property type="match status" value="1"/>
</dbReference>
<feature type="transmembrane region" description="Helical" evidence="5">
    <location>
        <begin position="209"/>
        <end position="229"/>
    </location>
</feature>
<feature type="transmembrane region" description="Helical" evidence="5">
    <location>
        <begin position="52"/>
        <end position="69"/>
    </location>
</feature>
<gene>
    <name evidence="7" type="ORF">NAS2_0607</name>
</gene>
<comment type="subcellular location">
    <subcellularLocation>
        <location evidence="1">Membrane</location>
        <topology evidence="1">Multi-pass membrane protein</topology>
    </subcellularLocation>
</comment>
<dbReference type="InterPro" id="IPR020846">
    <property type="entry name" value="MFS_dom"/>
</dbReference>
<dbReference type="GO" id="GO:0046943">
    <property type="term" value="F:carboxylic acid transmembrane transporter activity"/>
    <property type="evidence" value="ECO:0007669"/>
    <property type="project" value="TreeGrafter"/>
</dbReference>
<dbReference type="EMBL" id="AP018732">
    <property type="protein sequence ID" value="BBE41996.1"/>
    <property type="molecule type" value="Genomic_DNA"/>
</dbReference>
<organism evidence="7 8">
    <name type="scientific">Conexivisphaera calida</name>
    <dbReference type="NCBI Taxonomy" id="1874277"/>
    <lineage>
        <taxon>Archaea</taxon>
        <taxon>Nitrososphaerota</taxon>
        <taxon>Conexivisphaeria</taxon>
        <taxon>Conexivisphaerales</taxon>
        <taxon>Conexivisphaeraceae</taxon>
        <taxon>Conexivisphaera</taxon>
    </lineage>
</organism>
<dbReference type="PROSITE" id="PS50850">
    <property type="entry name" value="MFS"/>
    <property type="match status" value="1"/>
</dbReference>
<evidence type="ECO:0000256" key="5">
    <source>
        <dbReference type="SAM" id="Phobius"/>
    </source>
</evidence>
<dbReference type="InterPro" id="IPR036259">
    <property type="entry name" value="MFS_trans_sf"/>
</dbReference>
<dbReference type="OrthoDB" id="117970at2157"/>
<feature type="transmembrane region" description="Helical" evidence="5">
    <location>
        <begin position="280"/>
        <end position="303"/>
    </location>
</feature>
<dbReference type="GeneID" id="55584423"/>
<keyword evidence="4 5" id="KW-0472">Membrane</keyword>
<dbReference type="GO" id="GO:0005886">
    <property type="term" value="C:plasma membrane"/>
    <property type="evidence" value="ECO:0007669"/>
    <property type="project" value="TreeGrafter"/>
</dbReference>
<keyword evidence="2 5" id="KW-0812">Transmembrane</keyword>
<dbReference type="PROSITE" id="PS00216">
    <property type="entry name" value="SUGAR_TRANSPORT_1"/>
    <property type="match status" value="1"/>
</dbReference>